<gene>
    <name evidence="6" type="ORF">SAMN05444515_10964</name>
</gene>
<accession>A0A1H7MFH5</accession>
<dbReference type="PANTHER" id="PTHR45138">
    <property type="entry name" value="REGULATORY COMPONENTS OF SENSORY TRANSDUCTION SYSTEM"/>
    <property type="match status" value="1"/>
</dbReference>
<dbReference type="SMART" id="SM00448">
    <property type="entry name" value="REC"/>
    <property type="match status" value="1"/>
</dbReference>
<dbReference type="AlphaFoldDB" id="A0A1H7MFH5"/>
<dbReference type="Pfam" id="PF00990">
    <property type="entry name" value="GGDEF"/>
    <property type="match status" value="1"/>
</dbReference>
<dbReference type="Gene3D" id="3.30.70.270">
    <property type="match status" value="1"/>
</dbReference>
<dbReference type="EMBL" id="FOAA01000009">
    <property type="protein sequence ID" value="SEL09387.1"/>
    <property type="molecule type" value="Genomic_DNA"/>
</dbReference>
<dbReference type="InterPro" id="IPR011006">
    <property type="entry name" value="CheY-like_superfamily"/>
</dbReference>
<dbReference type="InterPro" id="IPR050469">
    <property type="entry name" value="Diguanylate_Cyclase"/>
</dbReference>
<dbReference type="PROSITE" id="PS50110">
    <property type="entry name" value="RESPONSE_REGULATORY"/>
    <property type="match status" value="1"/>
</dbReference>
<evidence type="ECO:0000313" key="6">
    <source>
        <dbReference type="EMBL" id="SEL09387.1"/>
    </source>
</evidence>
<dbReference type="SUPFAM" id="SSF52172">
    <property type="entry name" value="CheY-like"/>
    <property type="match status" value="1"/>
</dbReference>
<reference evidence="7" key="1">
    <citation type="submission" date="2016-10" db="EMBL/GenBank/DDBJ databases">
        <authorList>
            <person name="Varghese N."/>
            <person name="Submissions S."/>
        </authorList>
    </citation>
    <scope>NUCLEOTIDE SEQUENCE [LARGE SCALE GENOMIC DNA]</scope>
    <source>
        <strain evidence="7">DSM 241</strain>
    </source>
</reference>
<dbReference type="Proteomes" id="UP000199256">
    <property type="component" value="Unassembled WGS sequence"/>
</dbReference>
<evidence type="ECO:0000256" key="2">
    <source>
        <dbReference type="ARBA" id="ARBA00034247"/>
    </source>
</evidence>
<feature type="domain" description="Response regulatory" evidence="4">
    <location>
        <begin position="10"/>
        <end position="129"/>
    </location>
</feature>
<dbReference type="InterPro" id="IPR001789">
    <property type="entry name" value="Sig_transdc_resp-reg_receiver"/>
</dbReference>
<evidence type="ECO:0000256" key="1">
    <source>
        <dbReference type="ARBA" id="ARBA00012528"/>
    </source>
</evidence>
<dbReference type="InterPro" id="IPR029787">
    <property type="entry name" value="Nucleotide_cyclase"/>
</dbReference>
<dbReference type="SUPFAM" id="SSF55073">
    <property type="entry name" value="Nucleotide cyclase"/>
    <property type="match status" value="1"/>
</dbReference>
<dbReference type="NCBIfam" id="TIGR00254">
    <property type="entry name" value="GGDEF"/>
    <property type="match status" value="1"/>
</dbReference>
<organism evidence="6 7">
    <name type="scientific">Ectothiorhodospira marina</name>
    <dbReference type="NCBI Taxonomy" id="1396821"/>
    <lineage>
        <taxon>Bacteria</taxon>
        <taxon>Pseudomonadati</taxon>
        <taxon>Pseudomonadota</taxon>
        <taxon>Gammaproteobacteria</taxon>
        <taxon>Chromatiales</taxon>
        <taxon>Ectothiorhodospiraceae</taxon>
        <taxon>Ectothiorhodospira</taxon>
    </lineage>
</organism>
<dbReference type="InterPro" id="IPR000160">
    <property type="entry name" value="GGDEF_dom"/>
</dbReference>
<sequence length="320" mass="35116">MTPSTPPALSILIVDDMQYSRTVLKNTLERVGYDDVRLAASAPEALSLLTERRADVVLADWVMPEMNGLELTAAIRTRDEEEERYTAIILFTAKEGDEAMLEAFHQGVDDYLTKPIHNVQLAARVFAAGRIATLQNRLLETSAALQAANQHMENLSTTDPITGLANQRALNQRLEVLVLETQARGGGLCLALVDLDHFDPAHQQHGHDLGNEVLLGFAKRLRLSVRPTDLVARMGGEAFALLLHVHSPQQFNRELLGRVLQSLSQDGITTSEGKVPIRVSIGAHFHEYDQPLLTIRELMQQAGTNLEAARAAGGNQVVVS</sequence>
<dbReference type="GO" id="GO:0000160">
    <property type="term" value="P:phosphorelay signal transduction system"/>
    <property type="evidence" value="ECO:0007669"/>
    <property type="project" value="InterPro"/>
</dbReference>
<dbReference type="Gene3D" id="3.40.50.2300">
    <property type="match status" value="1"/>
</dbReference>
<dbReference type="GO" id="GO:0052621">
    <property type="term" value="F:diguanylate cyclase activity"/>
    <property type="evidence" value="ECO:0007669"/>
    <property type="project" value="UniProtKB-EC"/>
</dbReference>
<proteinExistence type="predicted"/>
<comment type="catalytic activity">
    <reaction evidence="2">
        <text>2 GTP = 3',3'-c-di-GMP + 2 diphosphate</text>
        <dbReference type="Rhea" id="RHEA:24898"/>
        <dbReference type="ChEBI" id="CHEBI:33019"/>
        <dbReference type="ChEBI" id="CHEBI:37565"/>
        <dbReference type="ChEBI" id="CHEBI:58805"/>
        <dbReference type="EC" id="2.7.7.65"/>
    </reaction>
</comment>
<evidence type="ECO:0000259" key="5">
    <source>
        <dbReference type="PROSITE" id="PS50887"/>
    </source>
</evidence>
<feature type="modified residue" description="4-aspartylphosphate" evidence="3">
    <location>
        <position position="60"/>
    </location>
</feature>
<dbReference type="PANTHER" id="PTHR45138:SF9">
    <property type="entry name" value="DIGUANYLATE CYCLASE DGCM-RELATED"/>
    <property type="match status" value="1"/>
</dbReference>
<dbReference type="SMART" id="SM00267">
    <property type="entry name" value="GGDEF"/>
    <property type="match status" value="1"/>
</dbReference>
<dbReference type="PROSITE" id="PS50887">
    <property type="entry name" value="GGDEF"/>
    <property type="match status" value="1"/>
</dbReference>
<dbReference type="EC" id="2.7.7.65" evidence="1"/>
<evidence type="ECO:0000256" key="3">
    <source>
        <dbReference type="PROSITE-ProRule" id="PRU00169"/>
    </source>
</evidence>
<dbReference type="OrthoDB" id="9812260at2"/>
<evidence type="ECO:0000313" key="7">
    <source>
        <dbReference type="Proteomes" id="UP000199256"/>
    </source>
</evidence>
<dbReference type="CDD" id="cd01949">
    <property type="entry name" value="GGDEF"/>
    <property type="match status" value="1"/>
</dbReference>
<dbReference type="STRING" id="1396821.SAMN05444515_10964"/>
<keyword evidence="7" id="KW-1185">Reference proteome</keyword>
<evidence type="ECO:0000259" key="4">
    <source>
        <dbReference type="PROSITE" id="PS50110"/>
    </source>
</evidence>
<dbReference type="InterPro" id="IPR043128">
    <property type="entry name" value="Rev_trsase/Diguanyl_cyclase"/>
</dbReference>
<dbReference type="RefSeq" id="WP_090253621.1">
    <property type="nucleotide sequence ID" value="NZ_FOAA01000009.1"/>
</dbReference>
<keyword evidence="3" id="KW-0597">Phosphoprotein</keyword>
<name>A0A1H7MFH5_9GAMM</name>
<feature type="domain" description="GGDEF" evidence="5">
    <location>
        <begin position="186"/>
        <end position="320"/>
    </location>
</feature>
<dbReference type="Pfam" id="PF00072">
    <property type="entry name" value="Response_reg"/>
    <property type="match status" value="1"/>
</dbReference>
<protein>
    <recommendedName>
        <fullName evidence="1">diguanylate cyclase</fullName>
        <ecNumber evidence="1">2.7.7.65</ecNumber>
    </recommendedName>
</protein>